<sequence length="329" mass="35669">MEFDESNIEFVQAGPEMVLELLAEKNHHDTSAAVAHQNIAAQLWPHLRALEYATGQLLAVGEDVDLLAGASPDSPRLADSIDDYEEGELLAAHMPHTDQPPHHGLRLRSARNHEVGAADLVLANLPLADTRALTRSTKTDMAMMHHGVIRDALTWLRPGGLLVTTAHRQLLEGTDAQPRRSIAKHADLIAAVRLPASALRRALLLDSPVDLLMLRRREPGHPPAGLNFIERSPVHIHDAPDMLINDCYAIAPWAAAGNIVPDPIDPDMTTVAPMGGDFGRTLSEALATHTDIAIDDGLYAKQRPARRARPAPPQNTPHNPSTGPEPHAL</sequence>
<organism evidence="2 3">
    <name type="scientific">Promicromonospora umidemergens</name>
    <dbReference type="NCBI Taxonomy" id="629679"/>
    <lineage>
        <taxon>Bacteria</taxon>
        <taxon>Bacillati</taxon>
        <taxon>Actinomycetota</taxon>
        <taxon>Actinomycetes</taxon>
        <taxon>Micrococcales</taxon>
        <taxon>Promicromonosporaceae</taxon>
        <taxon>Promicromonospora</taxon>
    </lineage>
</organism>
<accession>A0ABP8XIK5</accession>
<evidence type="ECO:0008006" key="4">
    <source>
        <dbReference type="Google" id="ProtNLM"/>
    </source>
</evidence>
<comment type="caution">
    <text evidence="2">The sequence shown here is derived from an EMBL/GenBank/DDBJ whole genome shotgun (WGS) entry which is preliminary data.</text>
</comment>
<reference evidence="3" key="1">
    <citation type="journal article" date="2019" name="Int. J. Syst. Evol. Microbiol.">
        <title>The Global Catalogue of Microorganisms (GCM) 10K type strain sequencing project: providing services to taxonomists for standard genome sequencing and annotation.</title>
        <authorList>
            <consortium name="The Broad Institute Genomics Platform"/>
            <consortium name="The Broad Institute Genome Sequencing Center for Infectious Disease"/>
            <person name="Wu L."/>
            <person name="Ma J."/>
        </authorList>
    </citation>
    <scope>NUCLEOTIDE SEQUENCE [LARGE SCALE GENOMIC DNA]</scope>
    <source>
        <strain evidence="3">JCM 17975</strain>
    </source>
</reference>
<dbReference type="EMBL" id="BAABHM010000012">
    <property type="protein sequence ID" value="GAA4706463.1"/>
    <property type="molecule type" value="Genomic_DNA"/>
</dbReference>
<dbReference type="InterPro" id="IPR029063">
    <property type="entry name" value="SAM-dependent_MTases_sf"/>
</dbReference>
<feature type="region of interest" description="Disordered" evidence="1">
    <location>
        <begin position="300"/>
        <end position="329"/>
    </location>
</feature>
<gene>
    <name evidence="2" type="ORF">GCM10023198_30720</name>
</gene>
<dbReference type="Proteomes" id="UP001500843">
    <property type="component" value="Unassembled WGS sequence"/>
</dbReference>
<dbReference type="SUPFAM" id="SSF53335">
    <property type="entry name" value="S-adenosyl-L-methionine-dependent methyltransferases"/>
    <property type="match status" value="1"/>
</dbReference>
<name>A0ABP8XIK5_9MICO</name>
<evidence type="ECO:0000313" key="3">
    <source>
        <dbReference type="Proteomes" id="UP001500843"/>
    </source>
</evidence>
<proteinExistence type="predicted"/>
<evidence type="ECO:0000313" key="2">
    <source>
        <dbReference type="EMBL" id="GAA4706463.1"/>
    </source>
</evidence>
<dbReference type="RefSeq" id="WP_253869345.1">
    <property type="nucleotide sequence ID" value="NZ_BAABHM010000012.1"/>
</dbReference>
<evidence type="ECO:0000256" key="1">
    <source>
        <dbReference type="SAM" id="MobiDB-lite"/>
    </source>
</evidence>
<protein>
    <recommendedName>
        <fullName evidence="4">Methyltransferase family protein</fullName>
    </recommendedName>
</protein>
<keyword evidence="3" id="KW-1185">Reference proteome</keyword>